<dbReference type="PANTHER" id="PTHR23227:SF84">
    <property type="entry name" value="ENDONUCLEASE_EXONUCLEASE_PHOSPHATASE DOMAIN-CONTAINING PROTEIN"/>
    <property type="match status" value="1"/>
</dbReference>
<reference evidence="1 2" key="1">
    <citation type="submission" date="2022-05" db="EMBL/GenBank/DDBJ databases">
        <authorList>
            <consortium name="Genoscope - CEA"/>
            <person name="William W."/>
        </authorList>
    </citation>
    <scope>NUCLEOTIDE SEQUENCE [LARGE SCALE GENOMIC DNA]</scope>
</reference>
<sequence length="155" mass="18115">MTNPEEFKEKFYNNLREVLWRVPCTDKLIRAADFDARVGKVDKWPCVISPRGVSKCNSNSELPLGLSWEHNLVIANTIFKHKKHHKTTWMQPRYKHWHLLDYMTVRQVDQNDILNTRPMSGADCLTNHVLLRSTVAFSISKNIPKLLPKHPARLM</sequence>
<dbReference type="InterPro" id="IPR027124">
    <property type="entry name" value="Swc5/CFDP1/2"/>
</dbReference>
<evidence type="ECO:0000313" key="1">
    <source>
        <dbReference type="EMBL" id="CAH3035756.1"/>
    </source>
</evidence>
<dbReference type="EMBL" id="CALNXK010000004">
    <property type="protein sequence ID" value="CAH3035756.1"/>
    <property type="molecule type" value="Genomic_DNA"/>
</dbReference>
<accession>A0ABN8MXY5</accession>
<gene>
    <name evidence="1" type="ORF">PLOB_00031150</name>
</gene>
<evidence type="ECO:0000313" key="2">
    <source>
        <dbReference type="Proteomes" id="UP001159405"/>
    </source>
</evidence>
<comment type="caution">
    <text evidence="1">The sequence shown here is derived from an EMBL/GenBank/DDBJ whole genome shotgun (WGS) entry which is preliminary data.</text>
</comment>
<keyword evidence="2" id="KW-1185">Reference proteome</keyword>
<name>A0ABN8MXY5_9CNID</name>
<evidence type="ECO:0008006" key="3">
    <source>
        <dbReference type="Google" id="ProtNLM"/>
    </source>
</evidence>
<dbReference type="Proteomes" id="UP001159405">
    <property type="component" value="Unassembled WGS sequence"/>
</dbReference>
<organism evidence="1 2">
    <name type="scientific">Porites lobata</name>
    <dbReference type="NCBI Taxonomy" id="104759"/>
    <lineage>
        <taxon>Eukaryota</taxon>
        <taxon>Metazoa</taxon>
        <taxon>Cnidaria</taxon>
        <taxon>Anthozoa</taxon>
        <taxon>Hexacorallia</taxon>
        <taxon>Scleractinia</taxon>
        <taxon>Fungiina</taxon>
        <taxon>Poritidae</taxon>
        <taxon>Porites</taxon>
    </lineage>
</organism>
<protein>
    <recommendedName>
        <fullName evidence="3">HNH nuclease domain-containing protein</fullName>
    </recommendedName>
</protein>
<dbReference type="PANTHER" id="PTHR23227">
    <property type="entry name" value="BUCENTAUR RELATED"/>
    <property type="match status" value="1"/>
</dbReference>
<proteinExistence type="predicted"/>